<dbReference type="GO" id="GO:0016887">
    <property type="term" value="F:ATP hydrolysis activity"/>
    <property type="evidence" value="ECO:0007669"/>
    <property type="project" value="InterPro"/>
</dbReference>
<dbReference type="Pfam" id="PF05876">
    <property type="entry name" value="GpA_ATPase"/>
    <property type="match status" value="1"/>
</dbReference>
<dbReference type="InterPro" id="IPR046453">
    <property type="entry name" value="GpA_ATPase"/>
</dbReference>
<dbReference type="RefSeq" id="YP_009792721.1">
    <property type="nucleotide sequence ID" value="NC_047861.1"/>
</dbReference>
<keyword evidence="3" id="KW-1185">Reference proteome</keyword>
<accession>A0A291LA43</accession>
<proteinExistence type="predicted"/>
<organism evidence="2 3">
    <name type="scientific">Bordetella phage vB_BbrM_PHB04</name>
    <dbReference type="NCBI Taxonomy" id="2029657"/>
    <lineage>
        <taxon>Viruses</taxon>
        <taxon>Duplodnaviria</taxon>
        <taxon>Heunggongvirae</taxon>
        <taxon>Uroviricota</taxon>
        <taxon>Caudoviricetes</taxon>
        <taxon>Phabquatrovirus</taxon>
        <taxon>Phabquatrovirus PHB04</taxon>
    </lineage>
</organism>
<name>A0A291LA43_9CAUD</name>
<evidence type="ECO:0000259" key="1">
    <source>
        <dbReference type="Pfam" id="PF05876"/>
    </source>
</evidence>
<dbReference type="KEGG" id="vg:54982929"/>
<evidence type="ECO:0000313" key="3">
    <source>
        <dbReference type="Proteomes" id="UP000228765"/>
    </source>
</evidence>
<dbReference type="Proteomes" id="UP000228765">
    <property type="component" value="Segment"/>
</dbReference>
<reference evidence="2 3" key="1">
    <citation type="submission" date="2017-08" db="EMBL/GenBank/DDBJ databases">
        <title>Complete genome sequence of a novel bacteriophage infecting Bordetella bronchiseptica.</title>
        <authorList>
            <person name="Chen Y."/>
            <person name="Song J."/>
            <person name="Wu B."/>
        </authorList>
    </citation>
    <scope>NUCLEOTIDE SEQUENCE [LARGE SCALE GENOMIC DNA]</scope>
</reference>
<protein>
    <submittedName>
        <fullName evidence="2">Terminase large subunit</fullName>
    </submittedName>
</protein>
<feature type="domain" description="Phage terminase large subunit GpA ATPase" evidence="1">
    <location>
        <begin position="65"/>
        <end position="309"/>
    </location>
</feature>
<evidence type="ECO:0000313" key="2">
    <source>
        <dbReference type="EMBL" id="ATI15673.1"/>
    </source>
</evidence>
<dbReference type="EMBL" id="MF663786">
    <property type="protein sequence ID" value="ATI15673.1"/>
    <property type="molecule type" value="Genomic_DNA"/>
</dbReference>
<sequence length="698" mass="78760">MAFPKRGRRQPQQAEDPFDTLGELIGRIEHMTGFRVDTSEIGDKTFVEWCEYLGEKGLKVDGKPFRLDNRPALRPIYEAIPSTREEAKDAMLIAMKATQLGLTVWEVLANLYMACKWDPVSIGMFMPSMTTAIHKSEHRFMRMVRSAPDLYKLLVNGRDADGNAQKVGEGNVLTRKVGESLLLFLWTTGKVTTESVPMDIVTLDEVQEMALDQIDKVRARMGDSEIAFTLMLSTANMPDLDIHFWYLEGTQEVWHTECPHCKAMSDLSDPAGIFPAKSIGYNTGQIEGAPVNEYVWTCPSCGGWIQDPQIGRYIVTNPGANPRIRSFLLPRTISPKMTPRKMIEGFRRAKTGNQKKSFYNRTLARPYIDADQLPVTMAHCIAAMEAGIKYGLKWEAKHDGVSSYFMGIDQMGGFNAAVIKKRLPDGRQAYAHVEAVFDNDPFERCSELMRQFKIDVCVVEQLPNVNDARRFANRHPGRVFLAGYADLRDDQMVWGDDLSKSDRRTSEEDRSRYSVTLNQYKCMQTALYRVRDGHCLFPAADDLVQDVLEDGERKRIPLLRDWVFVHFTKTALVVDDGSETANGRPKKDMEARKLRMKVLKVGIDPHYSYANMLCDVAWARAHGTTSFILPEAPKMEQTVNVVEKIAEIVKVPLADLPALSGNVCGRCSAFDEHSGMCSERHFRTKPTAPGCDFYDEAA</sequence>
<dbReference type="GeneID" id="54982929"/>